<feature type="region of interest" description="Disordered" evidence="1">
    <location>
        <begin position="42"/>
        <end position="74"/>
    </location>
</feature>
<accession>A0A645J6J0</accession>
<reference evidence="2" key="1">
    <citation type="submission" date="2019-08" db="EMBL/GenBank/DDBJ databases">
        <authorList>
            <person name="Kucharzyk K."/>
            <person name="Murdoch R.W."/>
            <person name="Higgins S."/>
            <person name="Loffler F."/>
        </authorList>
    </citation>
    <scope>NUCLEOTIDE SEQUENCE</scope>
</reference>
<comment type="caution">
    <text evidence="2">The sequence shown here is derived from an EMBL/GenBank/DDBJ whole genome shotgun (WGS) entry which is preliminary data.</text>
</comment>
<proteinExistence type="predicted"/>
<protein>
    <submittedName>
        <fullName evidence="2">Uncharacterized protein</fullName>
    </submittedName>
</protein>
<feature type="compositionally biased region" description="Basic and acidic residues" evidence="1">
    <location>
        <begin position="42"/>
        <end position="60"/>
    </location>
</feature>
<dbReference type="EMBL" id="VSSQ01131887">
    <property type="protein sequence ID" value="MPN58750.1"/>
    <property type="molecule type" value="Genomic_DNA"/>
</dbReference>
<evidence type="ECO:0000256" key="1">
    <source>
        <dbReference type="SAM" id="MobiDB-lite"/>
    </source>
</evidence>
<gene>
    <name evidence="2" type="ORF">SDC9_206463</name>
</gene>
<sequence>MQQPGSDRDERDNTDDGQQQVAEVNRLKVRFRTVVLHPTLAEREVHHGDQHTDNAQRERGAPAVMRGQPRRCQH</sequence>
<feature type="region of interest" description="Disordered" evidence="1">
    <location>
        <begin position="1"/>
        <end position="24"/>
    </location>
</feature>
<dbReference type="AlphaFoldDB" id="A0A645J6J0"/>
<organism evidence="2">
    <name type="scientific">bioreactor metagenome</name>
    <dbReference type="NCBI Taxonomy" id="1076179"/>
    <lineage>
        <taxon>unclassified sequences</taxon>
        <taxon>metagenomes</taxon>
        <taxon>ecological metagenomes</taxon>
    </lineage>
</organism>
<name>A0A645J6J0_9ZZZZ</name>
<evidence type="ECO:0000313" key="2">
    <source>
        <dbReference type="EMBL" id="MPN58750.1"/>
    </source>
</evidence>
<feature type="compositionally biased region" description="Basic and acidic residues" evidence="1">
    <location>
        <begin position="1"/>
        <end position="11"/>
    </location>
</feature>